<dbReference type="PANTHER" id="PTHR40518">
    <property type="entry name" value="ACETOACETATE DECARBOXYLASE"/>
    <property type="match status" value="1"/>
</dbReference>
<dbReference type="InterPro" id="IPR010451">
    <property type="entry name" value="Acetoacetate_decarboxylase"/>
</dbReference>
<proteinExistence type="predicted"/>
<feature type="signal peptide" evidence="1">
    <location>
        <begin position="1"/>
        <end position="21"/>
    </location>
</feature>
<dbReference type="STRING" id="3088.A0A383V3J4"/>
<keyword evidence="1" id="KW-0732">Signal</keyword>
<organism evidence="2 3">
    <name type="scientific">Tetradesmus obliquus</name>
    <name type="common">Green alga</name>
    <name type="synonym">Acutodesmus obliquus</name>
    <dbReference type="NCBI Taxonomy" id="3088"/>
    <lineage>
        <taxon>Eukaryota</taxon>
        <taxon>Viridiplantae</taxon>
        <taxon>Chlorophyta</taxon>
        <taxon>core chlorophytes</taxon>
        <taxon>Chlorophyceae</taxon>
        <taxon>CS clade</taxon>
        <taxon>Sphaeropleales</taxon>
        <taxon>Scenedesmaceae</taxon>
        <taxon>Tetradesmus</taxon>
    </lineage>
</organism>
<dbReference type="GO" id="GO:0016829">
    <property type="term" value="F:lyase activity"/>
    <property type="evidence" value="ECO:0007669"/>
    <property type="project" value="InterPro"/>
</dbReference>
<dbReference type="AlphaFoldDB" id="A0A383V3J4"/>
<protein>
    <recommendedName>
        <fullName evidence="4">Acetoacetate decarboxylase</fullName>
    </recommendedName>
</protein>
<sequence>MSLKAVVGAVLLLALASRSLGAVTVTPASADTDPYVTTPRYNKFPWAFTADYSFVFSVSPAWKQPINPSSWSGVPVLPGFLPGSPGMLALLRYTESPIGEYSELFYVPGSFVNPLCGEKALSSIYRIWVDSKYSQRAGRNIWGIPKELATFDWKETNSGMAVTVKDAAGKVFLRLNTTQFPLPDPLTTAATSIARRFVGDCLTTIQWPIDDLTGRSTLAGQVSAYKVAEQCYAAKPPLPIKLDVCFQLKGGVLAKVDAAFMDPVTFTGHKNKLLVAPLGYQLPMNMNATLGQPIAVKCWV</sequence>
<reference evidence="2 3" key="1">
    <citation type="submission" date="2016-10" db="EMBL/GenBank/DDBJ databases">
        <authorList>
            <person name="Cai Z."/>
        </authorList>
    </citation>
    <scope>NUCLEOTIDE SEQUENCE [LARGE SCALE GENOMIC DNA]</scope>
</reference>
<name>A0A383V3J4_TETOB</name>
<dbReference type="PANTHER" id="PTHR40518:SF1">
    <property type="entry name" value="ACETOACETATE DECARBOXYLASE"/>
    <property type="match status" value="1"/>
</dbReference>
<gene>
    <name evidence="2" type="ORF">BQ4739_LOCUS746</name>
</gene>
<dbReference type="Proteomes" id="UP000256970">
    <property type="component" value="Unassembled WGS sequence"/>
</dbReference>
<evidence type="ECO:0000256" key="1">
    <source>
        <dbReference type="SAM" id="SignalP"/>
    </source>
</evidence>
<dbReference type="Pfam" id="PF06314">
    <property type="entry name" value="ADC"/>
    <property type="match status" value="1"/>
</dbReference>
<evidence type="ECO:0000313" key="2">
    <source>
        <dbReference type="EMBL" id="SZX60168.1"/>
    </source>
</evidence>
<evidence type="ECO:0008006" key="4">
    <source>
        <dbReference type="Google" id="ProtNLM"/>
    </source>
</evidence>
<accession>A0A383V3J4</accession>
<dbReference type="SUPFAM" id="SSF160104">
    <property type="entry name" value="Acetoacetate decarboxylase-like"/>
    <property type="match status" value="1"/>
</dbReference>
<evidence type="ECO:0000313" key="3">
    <source>
        <dbReference type="Proteomes" id="UP000256970"/>
    </source>
</evidence>
<feature type="chain" id="PRO_5016855090" description="Acetoacetate decarboxylase" evidence="1">
    <location>
        <begin position="22"/>
        <end position="300"/>
    </location>
</feature>
<dbReference type="Gene3D" id="2.40.400.10">
    <property type="entry name" value="Acetoacetate decarboxylase-like"/>
    <property type="match status" value="1"/>
</dbReference>
<keyword evidence="3" id="KW-1185">Reference proteome</keyword>
<dbReference type="EMBL" id="FNXT01000048">
    <property type="protein sequence ID" value="SZX60168.1"/>
    <property type="molecule type" value="Genomic_DNA"/>
</dbReference>
<dbReference type="InterPro" id="IPR023375">
    <property type="entry name" value="ADC_dom_sf"/>
</dbReference>